<reference evidence="2" key="1">
    <citation type="journal article" date="2021" name="PeerJ">
        <title>Extensive microbial diversity within the chicken gut microbiome revealed by metagenomics and culture.</title>
        <authorList>
            <person name="Gilroy R."/>
            <person name="Ravi A."/>
            <person name="Getino M."/>
            <person name="Pursley I."/>
            <person name="Horton D.L."/>
            <person name="Alikhan N.F."/>
            <person name="Baker D."/>
            <person name="Gharbi K."/>
            <person name="Hall N."/>
            <person name="Watson M."/>
            <person name="Adriaenssens E.M."/>
            <person name="Foster-Nyarko E."/>
            <person name="Jarju S."/>
            <person name="Secka A."/>
            <person name="Antonio M."/>
            <person name="Oren A."/>
            <person name="Chaudhuri R.R."/>
            <person name="La Ragione R."/>
            <person name="Hildebrand F."/>
            <person name="Pallen M.J."/>
        </authorList>
    </citation>
    <scope>NUCLEOTIDE SEQUENCE</scope>
    <source>
        <strain evidence="2">CHK195-6426</strain>
    </source>
</reference>
<feature type="transmembrane region" description="Helical" evidence="1">
    <location>
        <begin position="35"/>
        <end position="58"/>
    </location>
</feature>
<name>A0A9D1R669_9FIRM</name>
<dbReference type="AlphaFoldDB" id="A0A9D1R669"/>
<feature type="transmembrane region" description="Helical" evidence="1">
    <location>
        <begin position="7"/>
        <end position="29"/>
    </location>
</feature>
<protein>
    <submittedName>
        <fullName evidence="2">Uncharacterized protein</fullName>
    </submittedName>
</protein>
<keyword evidence="1" id="KW-0812">Transmembrane</keyword>
<accession>A0A9D1R669</accession>
<reference evidence="2" key="2">
    <citation type="submission" date="2021-04" db="EMBL/GenBank/DDBJ databases">
        <authorList>
            <person name="Gilroy R."/>
        </authorList>
    </citation>
    <scope>NUCLEOTIDE SEQUENCE</scope>
    <source>
        <strain evidence="2">CHK195-6426</strain>
    </source>
</reference>
<organism evidence="2 3">
    <name type="scientific">Candidatus Acetatifactor stercoripullorum</name>
    <dbReference type="NCBI Taxonomy" id="2838414"/>
    <lineage>
        <taxon>Bacteria</taxon>
        <taxon>Bacillati</taxon>
        <taxon>Bacillota</taxon>
        <taxon>Clostridia</taxon>
        <taxon>Lachnospirales</taxon>
        <taxon>Lachnospiraceae</taxon>
        <taxon>Acetatifactor</taxon>
    </lineage>
</organism>
<comment type="caution">
    <text evidence="2">The sequence shown here is derived from an EMBL/GenBank/DDBJ whole genome shotgun (WGS) entry which is preliminary data.</text>
</comment>
<proteinExistence type="predicted"/>
<gene>
    <name evidence="2" type="ORF">H9742_09410</name>
</gene>
<evidence type="ECO:0000313" key="2">
    <source>
        <dbReference type="EMBL" id="HIW81715.1"/>
    </source>
</evidence>
<sequence length="80" mass="8994">MKHRSMTIMGYGMALLSAALFAALLWLLWETVPLAAVRWAILALCAAIYAVVGLWAWYQRRQVSLFADDLSALKGKFFSQ</sequence>
<evidence type="ECO:0000313" key="3">
    <source>
        <dbReference type="Proteomes" id="UP000824265"/>
    </source>
</evidence>
<keyword evidence="1" id="KW-0472">Membrane</keyword>
<evidence type="ECO:0000256" key="1">
    <source>
        <dbReference type="SAM" id="Phobius"/>
    </source>
</evidence>
<keyword evidence="1" id="KW-1133">Transmembrane helix</keyword>
<dbReference type="Proteomes" id="UP000824265">
    <property type="component" value="Unassembled WGS sequence"/>
</dbReference>
<dbReference type="EMBL" id="DXGH01000051">
    <property type="protein sequence ID" value="HIW81715.1"/>
    <property type="molecule type" value="Genomic_DNA"/>
</dbReference>